<dbReference type="CDD" id="cd16571">
    <property type="entry name" value="RING-HC_SIAHs"/>
    <property type="match status" value="1"/>
</dbReference>
<dbReference type="GO" id="GO:0061630">
    <property type="term" value="F:ubiquitin protein ligase activity"/>
    <property type="evidence" value="ECO:0007669"/>
    <property type="project" value="UniProtKB-EC"/>
</dbReference>
<sequence>MLDHVKNEVSRDQNRNSLKKPMQKQNDNFNFTLIPSGSDRRDRRLVRLKKGKMARFSLGDEADERERSDPSSSSSRPTPKRQKLTVSPQPQPSQPAVDAPIQTNDLVQVVEGDAEEEEEEESEYEIEAEEEGSEYEDQEEEDDDEDDDDDQEEDDRILQPQPEVNGDGNRDGPISVTLTDPDVLDCPICIEPLSIPVFQCENGHIACSSCCLKIRNKCPSCSWPIGYNRCRAIEKVLESVKVSCRNIKYGCTQMVRYCNKHEHENTCILAPCSCPLLDCNFVGSAWQLYSHFKLRHPASGNTFLLGKPFSISLEKSQRSIILREGDGNIIFILNHFNERHGSAINIVGIAPLGSGTRFSYDLTVRDGDTSIRLQSSVESIRKWVDSAPAKKFLLVPCYYYTSNCGQLELDVCIRAEQSCSRSSGNNMKFLFTRAD</sequence>
<dbReference type="SUPFAM" id="SSF57850">
    <property type="entry name" value="RING/U-box"/>
    <property type="match status" value="1"/>
</dbReference>
<dbReference type="GO" id="GO:0008270">
    <property type="term" value="F:zinc ion binding"/>
    <property type="evidence" value="ECO:0007669"/>
    <property type="project" value="UniProtKB-KW"/>
</dbReference>
<dbReference type="AlphaFoldDB" id="A0A6P6TEN1"/>
<dbReference type="GeneID" id="113700160"/>
<accession>A0A6P6TEN1</accession>
<dbReference type="PROSITE" id="PS50089">
    <property type="entry name" value="ZF_RING_2"/>
    <property type="match status" value="1"/>
</dbReference>
<dbReference type="SUPFAM" id="SSF49599">
    <property type="entry name" value="TRAF domain-like"/>
    <property type="match status" value="1"/>
</dbReference>
<evidence type="ECO:0000256" key="9">
    <source>
        <dbReference type="ARBA" id="ARBA00022833"/>
    </source>
</evidence>
<evidence type="ECO:0000256" key="3">
    <source>
        <dbReference type="ARBA" id="ARBA00009119"/>
    </source>
</evidence>
<name>A0A6P6TEN1_COFAR</name>
<comment type="similarity">
    <text evidence="3">Belongs to the SINA (Seven in absentia) family.</text>
</comment>
<keyword evidence="9" id="KW-0862">Zinc</keyword>
<feature type="domain" description="SIAH-type" evidence="14">
    <location>
        <begin position="239"/>
        <end position="297"/>
    </location>
</feature>
<evidence type="ECO:0000313" key="15">
    <source>
        <dbReference type="Proteomes" id="UP001652660"/>
    </source>
</evidence>
<evidence type="ECO:0000256" key="7">
    <source>
        <dbReference type="ARBA" id="ARBA00022771"/>
    </source>
</evidence>
<reference evidence="15" key="1">
    <citation type="journal article" date="2025" name="Foods">
        <title>Unveiling the Microbial Signatures of Arabica Coffee Cherries: Insights into Ripeness Specific Diversity, Functional Traits, and Implications for Quality and Safety.</title>
        <authorList>
            <consortium name="RefSeq"/>
            <person name="Tenea G.N."/>
            <person name="Cifuentes V."/>
            <person name="Reyes P."/>
            <person name="Cevallos-Vallejos M."/>
        </authorList>
    </citation>
    <scope>NUCLEOTIDE SEQUENCE [LARGE SCALE GENOMIC DNA]</scope>
</reference>
<comment type="pathway">
    <text evidence="2">Protein modification; protein ubiquitination.</text>
</comment>
<evidence type="ECO:0000256" key="5">
    <source>
        <dbReference type="ARBA" id="ARBA00022679"/>
    </source>
</evidence>
<gene>
    <name evidence="16" type="primary">LOC113700160</name>
</gene>
<feature type="compositionally biased region" description="Acidic residues" evidence="12">
    <location>
        <begin position="112"/>
        <end position="155"/>
    </location>
</feature>
<dbReference type="Proteomes" id="UP001652660">
    <property type="component" value="Chromosome 7c"/>
</dbReference>
<keyword evidence="8" id="KW-0833">Ubl conjugation pathway</keyword>
<evidence type="ECO:0000259" key="13">
    <source>
        <dbReference type="PROSITE" id="PS50089"/>
    </source>
</evidence>
<evidence type="ECO:0000256" key="10">
    <source>
        <dbReference type="ARBA" id="ARBA00024004"/>
    </source>
</evidence>
<evidence type="ECO:0000256" key="6">
    <source>
        <dbReference type="ARBA" id="ARBA00022723"/>
    </source>
</evidence>
<evidence type="ECO:0000256" key="8">
    <source>
        <dbReference type="ARBA" id="ARBA00022786"/>
    </source>
</evidence>
<dbReference type="Gene3D" id="3.30.40.10">
    <property type="entry name" value="Zinc/RING finger domain, C3HC4 (zinc finger)"/>
    <property type="match status" value="1"/>
</dbReference>
<comment type="function">
    <text evidence="10">E3 ubiquitin-protein ligase that mediates ubiquitination and subsequent proteasomal degradation of target proteins. E3 ubiquitin ligases accept ubiquitin from an E2 ubiquitin-conjugating enzyme in the form of a thioester and then directly transfers the ubiquitin to targeted substrates. It probably triggers the ubiquitin-mediated degradation of different substrates.</text>
</comment>
<keyword evidence="5" id="KW-0808">Transferase</keyword>
<protein>
    <recommendedName>
        <fullName evidence="4">RING-type E3 ubiquitin transferase</fullName>
        <ecNumber evidence="4">2.3.2.27</ecNumber>
    </recommendedName>
</protein>
<feature type="compositionally biased region" description="Basic and acidic residues" evidence="12">
    <location>
        <begin position="1"/>
        <end position="14"/>
    </location>
</feature>
<dbReference type="InterPro" id="IPR049548">
    <property type="entry name" value="Sina-like_RING"/>
</dbReference>
<dbReference type="OrthoDB" id="4788989at2759"/>
<keyword evidence="15" id="KW-1185">Reference proteome</keyword>
<dbReference type="EC" id="2.3.2.27" evidence="4"/>
<evidence type="ECO:0000313" key="16">
    <source>
        <dbReference type="RefSeq" id="XP_027076467.2"/>
    </source>
</evidence>
<evidence type="ECO:0000256" key="4">
    <source>
        <dbReference type="ARBA" id="ARBA00012483"/>
    </source>
</evidence>
<feature type="compositionally biased region" description="Polar residues" evidence="12">
    <location>
        <begin position="23"/>
        <end position="35"/>
    </location>
</feature>
<dbReference type="Pfam" id="PF21362">
    <property type="entry name" value="Sina_RING"/>
    <property type="match status" value="1"/>
</dbReference>
<dbReference type="GO" id="GO:0016567">
    <property type="term" value="P:protein ubiquitination"/>
    <property type="evidence" value="ECO:0007669"/>
    <property type="project" value="UniProtKB-UniPathway"/>
</dbReference>
<dbReference type="PROSITE" id="PS51081">
    <property type="entry name" value="ZF_SIAH"/>
    <property type="match status" value="1"/>
</dbReference>
<dbReference type="UniPathway" id="UPA00143"/>
<evidence type="ECO:0000259" key="14">
    <source>
        <dbReference type="PROSITE" id="PS51081"/>
    </source>
</evidence>
<comment type="catalytic activity">
    <reaction evidence="1">
        <text>S-ubiquitinyl-[E2 ubiquitin-conjugating enzyme]-L-cysteine + [acceptor protein]-L-lysine = [E2 ubiquitin-conjugating enzyme]-L-cysteine + N(6)-ubiquitinyl-[acceptor protein]-L-lysine.</text>
        <dbReference type="EC" id="2.3.2.27"/>
    </reaction>
</comment>
<feature type="compositionally biased region" description="Basic residues" evidence="12">
    <location>
        <begin position="43"/>
        <end position="53"/>
    </location>
</feature>
<dbReference type="RefSeq" id="XP_027076467.2">
    <property type="nucleotide sequence ID" value="XM_027220666.2"/>
</dbReference>
<dbReference type="Pfam" id="PF21361">
    <property type="entry name" value="Sina_ZnF"/>
    <property type="match status" value="1"/>
</dbReference>
<evidence type="ECO:0000256" key="1">
    <source>
        <dbReference type="ARBA" id="ARBA00000900"/>
    </source>
</evidence>
<reference evidence="16" key="2">
    <citation type="submission" date="2025-08" db="UniProtKB">
        <authorList>
            <consortium name="RefSeq"/>
        </authorList>
    </citation>
    <scope>IDENTIFICATION</scope>
    <source>
        <tissue evidence="16">Leaves</tissue>
    </source>
</reference>
<proteinExistence type="inferred from homology"/>
<dbReference type="InterPro" id="IPR013010">
    <property type="entry name" value="Znf_SIAH"/>
</dbReference>
<feature type="region of interest" description="Disordered" evidence="12">
    <location>
        <begin position="1"/>
        <end position="176"/>
    </location>
</feature>
<dbReference type="InterPro" id="IPR044286">
    <property type="entry name" value="SINL_plant"/>
</dbReference>
<dbReference type="PANTHER" id="PTHR46632">
    <property type="entry name" value="E3 UBIQUITIN-PROTEIN LIGASE SINA-LIKE 4"/>
    <property type="match status" value="1"/>
</dbReference>
<keyword evidence="7 11" id="KW-0863">Zinc-finger</keyword>
<keyword evidence="6" id="KW-0479">Metal-binding</keyword>
<evidence type="ECO:0000256" key="11">
    <source>
        <dbReference type="PROSITE-ProRule" id="PRU00455"/>
    </source>
</evidence>
<evidence type="ECO:0000256" key="2">
    <source>
        <dbReference type="ARBA" id="ARBA00004906"/>
    </source>
</evidence>
<evidence type="ECO:0000256" key="12">
    <source>
        <dbReference type="SAM" id="MobiDB-lite"/>
    </source>
</evidence>
<organism evidence="15 16">
    <name type="scientific">Coffea arabica</name>
    <name type="common">Arabian coffee</name>
    <dbReference type="NCBI Taxonomy" id="13443"/>
    <lineage>
        <taxon>Eukaryota</taxon>
        <taxon>Viridiplantae</taxon>
        <taxon>Streptophyta</taxon>
        <taxon>Embryophyta</taxon>
        <taxon>Tracheophyta</taxon>
        <taxon>Spermatophyta</taxon>
        <taxon>Magnoliopsida</taxon>
        <taxon>eudicotyledons</taxon>
        <taxon>Gunneridae</taxon>
        <taxon>Pentapetalae</taxon>
        <taxon>asterids</taxon>
        <taxon>lamiids</taxon>
        <taxon>Gentianales</taxon>
        <taxon>Rubiaceae</taxon>
        <taxon>Ixoroideae</taxon>
        <taxon>Gardenieae complex</taxon>
        <taxon>Bertiereae - Coffeeae clade</taxon>
        <taxon>Coffeeae</taxon>
        <taxon>Coffea</taxon>
    </lineage>
</organism>
<dbReference type="PANTHER" id="PTHR46632:SF16">
    <property type="entry name" value="E3 UBIQUITIN-PROTEIN LIGASE SINA-LIKE 10"/>
    <property type="match status" value="1"/>
</dbReference>
<dbReference type="InterPro" id="IPR013083">
    <property type="entry name" value="Znf_RING/FYVE/PHD"/>
</dbReference>
<feature type="domain" description="RING-type" evidence="13">
    <location>
        <begin position="186"/>
        <end position="222"/>
    </location>
</feature>
<dbReference type="InterPro" id="IPR001841">
    <property type="entry name" value="Znf_RING"/>
</dbReference>